<evidence type="ECO:0000259" key="1">
    <source>
        <dbReference type="Pfam" id="PF00144"/>
    </source>
</evidence>
<name>A0ABQ4MFT4_9BACL</name>
<accession>A0ABQ4MFT4</accession>
<proteinExistence type="predicted"/>
<reference evidence="2 3" key="1">
    <citation type="submission" date="2021-03" db="EMBL/GenBank/DDBJ databases">
        <title>Antimicrobial resistance genes in bacteria isolated from Japanese honey, and their potential for conferring macrolide and lincosamide resistance in the American foulbrood pathogen Paenibacillus larvae.</title>
        <authorList>
            <person name="Okamoto M."/>
            <person name="Kumagai M."/>
            <person name="Kanamori H."/>
            <person name="Takamatsu D."/>
        </authorList>
    </citation>
    <scope>NUCLEOTIDE SEQUENCE [LARGE SCALE GENOMIC DNA]</scope>
    <source>
        <strain evidence="2 3">J42TS3</strain>
    </source>
</reference>
<protein>
    <recommendedName>
        <fullName evidence="1">Beta-lactamase-related domain-containing protein</fullName>
    </recommendedName>
</protein>
<dbReference type="EMBL" id="BOSL01000014">
    <property type="protein sequence ID" value="GIP54857.1"/>
    <property type="molecule type" value="Genomic_DNA"/>
</dbReference>
<gene>
    <name evidence="2" type="ORF">J42TS3_38920</name>
</gene>
<dbReference type="InterPro" id="IPR050789">
    <property type="entry name" value="Diverse_Enzym_Activities"/>
</dbReference>
<evidence type="ECO:0000313" key="3">
    <source>
        <dbReference type="Proteomes" id="UP000679992"/>
    </source>
</evidence>
<dbReference type="Pfam" id="PF00144">
    <property type="entry name" value="Beta-lactamase"/>
    <property type="match status" value="1"/>
</dbReference>
<dbReference type="InterPro" id="IPR001466">
    <property type="entry name" value="Beta-lactam-related"/>
</dbReference>
<dbReference type="PANTHER" id="PTHR43283">
    <property type="entry name" value="BETA-LACTAMASE-RELATED"/>
    <property type="match status" value="1"/>
</dbReference>
<dbReference type="SUPFAM" id="SSF56601">
    <property type="entry name" value="beta-lactamase/transpeptidase-like"/>
    <property type="match status" value="1"/>
</dbReference>
<comment type="caution">
    <text evidence="2">The sequence shown here is derived from an EMBL/GenBank/DDBJ whole genome shotgun (WGS) entry which is preliminary data.</text>
</comment>
<dbReference type="Proteomes" id="UP000679992">
    <property type="component" value="Unassembled WGS sequence"/>
</dbReference>
<dbReference type="RefSeq" id="WP_213656020.1">
    <property type="nucleotide sequence ID" value="NZ_BOSL01000014.1"/>
</dbReference>
<dbReference type="InterPro" id="IPR012338">
    <property type="entry name" value="Beta-lactam/transpept-like"/>
</dbReference>
<feature type="domain" description="Beta-lactamase-related" evidence="1">
    <location>
        <begin position="29"/>
        <end position="366"/>
    </location>
</feature>
<evidence type="ECO:0000313" key="2">
    <source>
        <dbReference type="EMBL" id="GIP54857.1"/>
    </source>
</evidence>
<dbReference type="Gene3D" id="3.40.710.10">
    <property type="entry name" value="DD-peptidase/beta-lactamase superfamily"/>
    <property type="match status" value="1"/>
</dbReference>
<sequence>MPRTLQITPGVIHSSPESLGFDPTRLKKLDHHFTGLVETGKIQGASYLVARDGQIVANCAIGSLTYHDGSPGLQPDSIRKVYSITKAFTAVAIAKLAEEGKLFYQQPVNTLIPEFDTEKHRDITIWHLLTHTSGLMADPGCQTEPYQLPWYEWWIHEKKEHSKDGRLPDGEWIRTILSGRMWCKPGEQWNYCTAGYAILGEIIARASGKSYGQYIQEEITGPLGMERTFLNTVPEEFHAEVCYVNRWQENEFRSPHDMTGIPAAAGNGIFSTLEDLWKFGQCLLDEGTSNAYTLLGRRMARNLVSNQLNNVPSTCWGDKVKNYPMSLGLNLNHNDICTPGTFSHEGAGHSGLYVDPVERLVYVFFVPSLTGWVPEAIINPRAIVWSSLL</sequence>
<keyword evidence="3" id="KW-1185">Reference proteome</keyword>
<organism evidence="2 3">
    <name type="scientific">Paenibacillus vini</name>
    <dbReference type="NCBI Taxonomy" id="1476024"/>
    <lineage>
        <taxon>Bacteria</taxon>
        <taxon>Bacillati</taxon>
        <taxon>Bacillota</taxon>
        <taxon>Bacilli</taxon>
        <taxon>Bacillales</taxon>
        <taxon>Paenibacillaceae</taxon>
        <taxon>Paenibacillus</taxon>
    </lineage>
</organism>